<evidence type="ECO:0000256" key="3">
    <source>
        <dbReference type="PIRSR" id="PIRSR001221-1"/>
    </source>
</evidence>
<feature type="active site" description="Charge relay system" evidence="3">
    <location>
        <position position="209"/>
    </location>
</feature>
<dbReference type="EMBL" id="KV454211">
    <property type="protein sequence ID" value="ODQ59226.1"/>
    <property type="molecule type" value="Genomic_DNA"/>
</dbReference>
<dbReference type="RefSeq" id="XP_019038433.1">
    <property type="nucleotide sequence ID" value="XM_019183597.1"/>
</dbReference>
<evidence type="ECO:0000313" key="7">
    <source>
        <dbReference type="Proteomes" id="UP000094112"/>
    </source>
</evidence>
<dbReference type="Pfam" id="PF01425">
    <property type="entry name" value="Amidase"/>
    <property type="match status" value="1"/>
</dbReference>
<dbReference type="PANTHER" id="PTHR46072:SF11">
    <property type="entry name" value="AMIDASE-RELATED"/>
    <property type="match status" value="1"/>
</dbReference>
<protein>
    <recommendedName>
        <fullName evidence="5">Amidase domain-containing protein</fullName>
    </recommendedName>
</protein>
<dbReference type="InterPro" id="IPR023631">
    <property type="entry name" value="Amidase_dom"/>
</dbReference>
<name>A0A1E3P163_WICAA</name>
<gene>
    <name evidence="6" type="ORF">WICANDRAFT_63720</name>
</gene>
<feature type="active site" description="Charge relay system" evidence="3">
    <location>
        <position position="132"/>
    </location>
</feature>
<evidence type="ECO:0000313" key="6">
    <source>
        <dbReference type="EMBL" id="ODQ59226.1"/>
    </source>
</evidence>
<evidence type="ECO:0000256" key="2">
    <source>
        <dbReference type="ARBA" id="ARBA00022801"/>
    </source>
</evidence>
<accession>A0A1E3P163</accession>
<feature type="binding site" evidence="4">
    <location>
        <position position="209"/>
    </location>
    <ligand>
        <name>substrate</name>
    </ligand>
</feature>
<keyword evidence="7" id="KW-1185">Reference proteome</keyword>
<dbReference type="PIRSF" id="PIRSF001221">
    <property type="entry name" value="Amidase_fungi"/>
    <property type="match status" value="1"/>
</dbReference>
<dbReference type="OrthoDB" id="6428749at2759"/>
<dbReference type="GO" id="GO:0016787">
    <property type="term" value="F:hydrolase activity"/>
    <property type="evidence" value="ECO:0007669"/>
    <property type="project" value="UniProtKB-KW"/>
</dbReference>
<reference evidence="6 7" key="1">
    <citation type="journal article" date="2016" name="Proc. Natl. Acad. Sci. U.S.A.">
        <title>Comparative genomics of biotechnologically important yeasts.</title>
        <authorList>
            <person name="Riley R."/>
            <person name="Haridas S."/>
            <person name="Wolfe K.H."/>
            <person name="Lopes M.R."/>
            <person name="Hittinger C.T."/>
            <person name="Goeker M."/>
            <person name="Salamov A.A."/>
            <person name="Wisecaver J.H."/>
            <person name="Long T.M."/>
            <person name="Calvey C.H."/>
            <person name="Aerts A.L."/>
            <person name="Barry K.W."/>
            <person name="Choi C."/>
            <person name="Clum A."/>
            <person name="Coughlan A.Y."/>
            <person name="Deshpande S."/>
            <person name="Douglass A.P."/>
            <person name="Hanson S.J."/>
            <person name="Klenk H.-P."/>
            <person name="LaButti K.M."/>
            <person name="Lapidus A."/>
            <person name="Lindquist E.A."/>
            <person name="Lipzen A.M."/>
            <person name="Meier-Kolthoff J.P."/>
            <person name="Ohm R.A."/>
            <person name="Otillar R.P."/>
            <person name="Pangilinan J.L."/>
            <person name="Peng Y."/>
            <person name="Rokas A."/>
            <person name="Rosa C.A."/>
            <person name="Scheuner C."/>
            <person name="Sibirny A.A."/>
            <person name="Slot J.C."/>
            <person name="Stielow J.B."/>
            <person name="Sun H."/>
            <person name="Kurtzman C.P."/>
            <person name="Blackwell M."/>
            <person name="Grigoriev I.V."/>
            <person name="Jeffries T.W."/>
        </authorList>
    </citation>
    <scope>NUCLEOTIDE SEQUENCE [LARGE SCALE GENOMIC DNA]</scope>
    <source>
        <strain evidence="7">ATCC 58044 / CBS 1984 / NCYC 433 / NRRL Y-366-8</strain>
    </source>
</reference>
<evidence type="ECO:0000259" key="5">
    <source>
        <dbReference type="Pfam" id="PF01425"/>
    </source>
</evidence>
<sequence>MTVQTESWQEIAQKKREAVFAKIPKEWIIEVPSIEKVSNTRDYLDTILPKEEVAITDQSLLQLSEKIQKGELTSLEITTAFCHRAALTHQIINSCSEIFFERAFQRAKELDEIFKTTGKTIGPLHGIPISLKDQVNLEGLDSGIGLISKLNKPKTKDDESIIAKILYDAGAVFYVKTTTPMAMMAPDTNSNIYGQTVNALNRLLSAGGSSGGESSLIGAKGGLIGLSTDIGGSIRIPAAFQGLFALRPCSGRLPYAKVTNSMAFQPIVPSVIGPSARYLDDLKFFVKTIIDAKPWLYDPKTPPIPWREYEVPEKLTFGIIKNNGMITPHPPVARAMELIKSKLESLGHEVVEWEHPIPNSEMVKNLNQIFTADGYKEIKEACDESGEPIIKQLMERRAAGRELSVSEHWAQAQKKYESQLIYDKYWLDTASKTSTGRPIDAWISPLWESTSYPAGETKSYHCSYTYPVNYMDLSSMVVPITSVDKSIDKPYDNFTPISENDSLAQGVYDADLFDGMPVCVQVVTPRYEEERAISLAGVVYDATH</sequence>
<feature type="binding site" evidence="4">
    <location>
        <position position="183"/>
    </location>
    <ligand>
        <name>substrate</name>
    </ligand>
</feature>
<dbReference type="Gene3D" id="3.90.1300.10">
    <property type="entry name" value="Amidase signature (AS) domain"/>
    <property type="match status" value="1"/>
</dbReference>
<dbReference type="InterPro" id="IPR036928">
    <property type="entry name" value="AS_sf"/>
</dbReference>
<dbReference type="PANTHER" id="PTHR46072">
    <property type="entry name" value="AMIDASE-RELATED-RELATED"/>
    <property type="match status" value="1"/>
</dbReference>
<dbReference type="GeneID" id="30200843"/>
<keyword evidence="2" id="KW-0378">Hydrolase</keyword>
<dbReference type="AlphaFoldDB" id="A0A1E3P163"/>
<dbReference type="STRING" id="683960.A0A1E3P163"/>
<comment type="similarity">
    <text evidence="1">Belongs to the amidase family.</text>
</comment>
<dbReference type="Proteomes" id="UP000094112">
    <property type="component" value="Unassembled WGS sequence"/>
</dbReference>
<organism evidence="6 7">
    <name type="scientific">Wickerhamomyces anomalus (strain ATCC 58044 / CBS 1984 / NCYC 433 / NRRL Y-366-8)</name>
    <name type="common">Yeast</name>
    <name type="synonym">Hansenula anomala</name>
    <dbReference type="NCBI Taxonomy" id="683960"/>
    <lineage>
        <taxon>Eukaryota</taxon>
        <taxon>Fungi</taxon>
        <taxon>Dikarya</taxon>
        <taxon>Ascomycota</taxon>
        <taxon>Saccharomycotina</taxon>
        <taxon>Saccharomycetes</taxon>
        <taxon>Phaffomycetales</taxon>
        <taxon>Wickerhamomycetaceae</taxon>
        <taxon>Wickerhamomyces</taxon>
    </lineage>
</organism>
<evidence type="ECO:0000256" key="1">
    <source>
        <dbReference type="ARBA" id="ARBA00009199"/>
    </source>
</evidence>
<feature type="domain" description="Amidase" evidence="5">
    <location>
        <begin position="76"/>
        <end position="531"/>
    </location>
</feature>
<feature type="active site" description="Acyl-ester intermediate" evidence="3">
    <location>
        <position position="233"/>
    </location>
</feature>
<evidence type="ECO:0000256" key="4">
    <source>
        <dbReference type="PIRSR" id="PIRSR001221-2"/>
    </source>
</evidence>
<feature type="binding site" evidence="4">
    <location>
        <begin position="230"/>
        <end position="233"/>
    </location>
    <ligand>
        <name>substrate</name>
    </ligand>
</feature>
<proteinExistence type="inferred from homology"/>
<dbReference type="SUPFAM" id="SSF75304">
    <property type="entry name" value="Amidase signature (AS) enzymes"/>
    <property type="match status" value="1"/>
</dbReference>